<dbReference type="EMBL" id="CP009048">
    <property type="protein sequence ID" value="AIL61857.1"/>
    <property type="molecule type" value="Genomic_DNA"/>
</dbReference>
<dbReference type="InterPro" id="IPR016163">
    <property type="entry name" value="Ald_DH_C"/>
</dbReference>
<dbReference type="eggNOG" id="COG1012">
    <property type="taxonomic scope" value="Bacteria"/>
</dbReference>
<keyword evidence="2" id="KW-0560">Oxidoreductase</keyword>
<evidence type="ECO:0000256" key="3">
    <source>
        <dbReference type="ARBA" id="ARBA00023027"/>
    </source>
</evidence>
<dbReference type="Gene3D" id="3.40.605.10">
    <property type="entry name" value="Aldehyde Dehydrogenase, Chain A, domain 1"/>
    <property type="match status" value="1"/>
</dbReference>
<feature type="domain" description="Aldehyde dehydrogenase" evidence="4">
    <location>
        <begin position="25"/>
        <end position="480"/>
    </location>
</feature>
<evidence type="ECO:0000313" key="5">
    <source>
        <dbReference type="EMBL" id="AIL61857.1"/>
    </source>
</evidence>
<keyword evidence="3" id="KW-0520">NAD</keyword>
<dbReference type="SUPFAM" id="SSF53720">
    <property type="entry name" value="ALDH-like"/>
    <property type="match status" value="1"/>
</dbReference>
<dbReference type="Pfam" id="PF00171">
    <property type="entry name" value="Aldedh"/>
    <property type="match status" value="1"/>
</dbReference>
<evidence type="ECO:0000259" key="4">
    <source>
        <dbReference type="Pfam" id="PF00171"/>
    </source>
</evidence>
<dbReference type="Proteomes" id="UP000028931">
    <property type="component" value="Chromosome"/>
</dbReference>
<dbReference type="GO" id="GO:0016620">
    <property type="term" value="F:oxidoreductase activity, acting on the aldehyde or oxo group of donors, NAD or NADP as acceptor"/>
    <property type="evidence" value="ECO:0007669"/>
    <property type="project" value="InterPro"/>
</dbReference>
<dbReference type="RefSeq" id="WP_174446941.1">
    <property type="nucleotide sequence ID" value="NZ_CP009048.1"/>
</dbReference>
<sequence length="492" mass="52098">MTTSTLLQPLLPAELWNERLFTGQWQAGQAPTTAVLEPATGTKLGTLANADADQVARSTKAAHQAQAKWFQLSYEERAAVFRKAALVAENHADEIADWLMRESGSTREKAEFETRLSIKVLHESASLPSRSQGEVLPSVPGRLSLARRRPLGVIGVIAPFNFPLYLAIRAVAPALATGNAVVLKPDPRTAVCGGFVIARVFELAGLPTGLLHVLPGGADAGAALTSDAHVAMIQFTGSTGAGRKVGEAAGRHLKKVSLELGGKNSLIVLDDADLDLALANATWGVYLHQGQICMSTGRLLVQRGIYERFLERLVAKARSLTVGDPAKGQVHLGPLINAQQCENAQRIVQAAQQAGAKLEVGGEPQGLFFPATVLSGVTRDNPAFNEEIFGPVAVVVPFDTDTDAVALANDTEYGLSAAVLSRDVGRALKLGEQLRVGLLHINDQTVNDEVVNPFGGVGASGNGASIGGPANWEEFTQWQWLTVKGEAPAYPL</sequence>
<dbReference type="CDD" id="cd07152">
    <property type="entry name" value="ALDH_BenzADH"/>
    <property type="match status" value="1"/>
</dbReference>
<dbReference type="Gene3D" id="3.40.309.10">
    <property type="entry name" value="Aldehyde Dehydrogenase, Chain A, domain 2"/>
    <property type="match status" value="1"/>
</dbReference>
<gene>
    <name evidence="5" type="ORF">PSAKL28_26630</name>
</gene>
<accession>A0A077F8M8</accession>
<protein>
    <submittedName>
        <fullName evidence="5">Aldehyde dehydrogenase</fullName>
    </submittedName>
</protein>
<dbReference type="FunFam" id="3.40.309.10:FF:000009">
    <property type="entry name" value="Aldehyde dehydrogenase A"/>
    <property type="match status" value="1"/>
</dbReference>
<dbReference type="AlphaFoldDB" id="A0A077F8M8"/>
<dbReference type="PANTHER" id="PTHR42986:SF1">
    <property type="entry name" value="BENZALDEHYDE DEHYDROGENASE YFMT"/>
    <property type="match status" value="1"/>
</dbReference>
<dbReference type="KEGG" id="palk:PSAKL28_26630"/>
<comment type="similarity">
    <text evidence="1">Belongs to the aldehyde dehydrogenase family.</text>
</comment>
<dbReference type="InterPro" id="IPR015590">
    <property type="entry name" value="Aldehyde_DH_dom"/>
</dbReference>
<evidence type="ECO:0000256" key="2">
    <source>
        <dbReference type="ARBA" id="ARBA00023002"/>
    </source>
</evidence>
<dbReference type="PANTHER" id="PTHR42986">
    <property type="entry name" value="BENZALDEHYDE DEHYDROGENASE YFMT"/>
    <property type="match status" value="1"/>
</dbReference>
<proteinExistence type="inferred from homology"/>
<dbReference type="InterPro" id="IPR016162">
    <property type="entry name" value="Ald_DH_N"/>
</dbReference>
<name>A0A077F8M8_9PSED</name>
<evidence type="ECO:0000313" key="6">
    <source>
        <dbReference type="Proteomes" id="UP000028931"/>
    </source>
</evidence>
<evidence type="ECO:0000256" key="1">
    <source>
        <dbReference type="ARBA" id="ARBA00009986"/>
    </source>
</evidence>
<dbReference type="HOGENOM" id="CLU_005391_1_0_6"/>
<reference evidence="5 6" key="1">
    <citation type="submission" date="2014-07" db="EMBL/GenBank/DDBJ databases">
        <authorList>
            <person name="Lee K."/>
            <person name="Lim J.Y."/>
            <person name="Hwang I."/>
        </authorList>
    </citation>
    <scope>NUCLEOTIDE SEQUENCE [LARGE SCALE GENOMIC DNA]</scope>
    <source>
        <strain evidence="5 6">KL28</strain>
    </source>
</reference>
<organism evidence="5 6">
    <name type="scientific">Pseudomonas alkylphenolica</name>
    <dbReference type="NCBI Taxonomy" id="237609"/>
    <lineage>
        <taxon>Bacteria</taxon>
        <taxon>Pseudomonadati</taxon>
        <taxon>Pseudomonadota</taxon>
        <taxon>Gammaproteobacteria</taxon>
        <taxon>Pseudomonadales</taxon>
        <taxon>Pseudomonadaceae</taxon>
        <taxon>Pseudomonas</taxon>
    </lineage>
</organism>
<dbReference type="InterPro" id="IPR016161">
    <property type="entry name" value="Ald_DH/histidinol_DH"/>
</dbReference>